<name>A0ABT3ZXI7_9BACT</name>
<dbReference type="Proteomes" id="UP001207654">
    <property type="component" value="Unassembled WGS sequence"/>
</dbReference>
<proteinExistence type="predicted"/>
<dbReference type="EMBL" id="JAPNKA010000001">
    <property type="protein sequence ID" value="MCY1074112.1"/>
    <property type="molecule type" value="Genomic_DNA"/>
</dbReference>
<organism evidence="1 2">
    <name type="scientific">Archangium lansingense</name>
    <dbReference type="NCBI Taxonomy" id="2995310"/>
    <lineage>
        <taxon>Bacteria</taxon>
        <taxon>Pseudomonadati</taxon>
        <taxon>Myxococcota</taxon>
        <taxon>Myxococcia</taxon>
        <taxon>Myxococcales</taxon>
        <taxon>Cystobacterineae</taxon>
        <taxon>Archangiaceae</taxon>
        <taxon>Archangium</taxon>
    </lineage>
</organism>
<reference evidence="1 2" key="1">
    <citation type="submission" date="2022-11" db="EMBL/GenBank/DDBJ databases">
        <title>Minimal conservation of predation-associated metabolite biosynthetic gene clusters underscores biosynthetic potential of Myxococcota including descriptions for ten novel species: Archangium lansinium sp. nov., Myxococcus landrumus sp. nov., Nannocystis bai.</title>
        <authorList>
            <person name="Ahearne A."/>
            <person name="Stevens C."/>
            <person name="Phillips K."/>
        </authorList>
    </citation>
    <scope>NUCLEOTIDE SEQUENCE [LARGE SCALE GENOMIC DNA]</scope>
    <source>
        <strain evidence="1 2">MIWBW</strain>
    </source>
</reference>
<dbReference type="RefSeq" id="WP_267533093.1">
    <property type="nucleotide sequence ID" value="NZ_JAPNKA010000001.1"/>
</dbReference>
<protein>
    <recommendedName>
        <fullName evidence="3">HNH endonuclease</fullName>
    </recommendedName>
</protein>
<evidence type="ECO:0008006" key="3">
    <source>
        <dbReference type="Google" id="ProtNLM"/>
    </source>
</evidence>
<accession>A0ABT3ZXI7</accession>
<evidence type="ECO:0000313" key="1">
    <source>
        <dbReference type="EMBL" id="MCY1074112.1"/>
    </source>
</evidence>
<keyword evidence="2" id="KW-1185">Reference proteome</keyword>
<dbReference type="Gene3D" id="1.10.30.50">
    <property type="match status" value="1"/>
</dbReference>
<evidence type="ECO:0000313" key="2">
    <source>
        <dbReference type="Proteomes" id="UP001207654"/>
    </source>
</evidence>
<sequence>MKSAQPVPYDDQSTISKICKDRAGWSVHETSWIQSVVAYKAAQGDPWVLQPNASLKIIAEKLENLYESRHDSKYIKDARDIFTGCCPMCGSLSTGTLDHYLPKDEYPEFSIFSLNLIPACSHCNSSQKGTVFKGAKAPERFIHPYFDNFLNKPLWLVALKEPYNAVKIGAIPDPGLSGNELEIVRFHITRLLGNEFKKHARSLWTNLPQTVAKLLLEAKKGASVATINEIKNQIQWLMTAGQFSYGLNSWTVGIYRGILADPKALDYLTKQVGVVLTTV</sequence>
<comment type="caution">
    <text evidence="1">The sequence shown here is derived from an EMBL/GenBank/DDBJ whole genome shotgun (WGS) entry which is preliminary data.</text>
</comment>
<gene>
    <name evidence="1" type="ORF">OV287_06410</name>
</gene>